<dbReference type="SUPFAM" id="SSF141868">
    <property type="entry name" value="EAL domain-like"/>
    <property type="match status" value="1"/>
</dbReference>
<dbReference type="InterPro" id="IPR001633">
    <property type="entry name" value="EAL_dom"/>
</dbReference>
<evidence type="ECO:0000256" key="1">
    <source>
        <dbReference type="ARBA" id="ARBA00004651"/>
    </source>
</evidence>
<feature type="domain" description="EAL" evidence="11">
    <location>
        <begin position="262"/>
        <end position="514"/>
    </location>
</feature>
<dbReference type="InterPro" id="IPR050706">
    <property type="entry name" value="Cyclic-di-GMP_PDE-like"/>
</dbReference>
<feature type="transmembrane region" description="Helical" evidence="10">
    <location>
        <begin position="239"/>
        <end position="259"/>
    </location>
</feature>
<keyword evidence="7 10" id="KW-1133">Transmembrane helix</keyword>
<dbReference type="GO" id="GO:0005886">
    <property type="term" value="C:plasma membrane"/>
    <property type="evidence" value="ECO:0007669"/>
    <property type="project" value="UniProtKB-SubCell"/>
</dbReference>
<dbReference type="Gene3D" id="3.20.20.450">
    <property type="entry name" value="EAL domain"/>
    <property type="match status" value="1"/>
</dbReference>
<dbReference type="PANTHER" id="PTHR33121">
    <property type="entry name" value="CYCLIC DI-GMP PHOSPHODIESTERASE PDEF"/>
    <property type="match status" value="1"/>
</dbReference>
<keyword evidence="6" id="KW-0378">Hydrolase</keyword>
<evidence type="ECO:0000313" key="13">
    <source>
        <dbReference type="Proteomes" id="UP000182427"/>
    </source>
</evidence>
<dbReference type="Pfam" id="PF12792">
    <property type="entry name" value="CSS-motif"/>
    <property type="match status" value="1"/>
</dbReference>
<dbReference type="InterPro" id="IPR024744">
    <property type="entry name" value="CSS-motif_dom"/>
</dbReference>
<dbReference type="EC" id="3.1.4.52" evidence="2"/>
<evidence type="ECO:0000256" key="9">
    <source>
        <dbReference type="ARBA" id="ARBA00034290"/>
    </source>
</evidence>
<dbReference type="GO" id="GO:0071111">
    <property type="term" value="F:cyclic-guanylate-specific phosphodiesterase activity"/>
    <property type="evidence" value="ECO:0007669"/>
    <property type="project" value="UniProtKB-EC"/>
</dbReference>
<gene>
    <name evidence="12" type="ORF">SAMN05444167_0214</name>
</gene>
<evidence type="ECO:0000256" key="7">
    <source>
        <dbReference type="ARBA" id="ARBA00022989"/>
    </source>
</evidence>
<evidence type="ECO:0000256" key="8">
    <source>
        <dbReference type="ARBA" id="ARBA00023136"/>
    </source>
</evidence>
<dbReference type="PROSITE" id="PS50883">
    <property type="entry name" value="EAL"/>
    <property type="match status" value="1"/>
</dbReference>
<dbReference type="CDD" id="cd01948">
    <property type="entry name" value="EAL"/>
    <property type="match status" value="1"/>
</dbReference>
<keyword evidence="4" id="KW-0973">c-di-GMP</keyword>
<accession>A0A1G7F4P7</accession>
<keyword evidence="5 10" id="KW-0812">Transmembrane</keyword>
<comment type="subcellular location">
    <subcellularLocation>
        <location evidence="1">Cell membrane</location>
        <topology evidence="1">Multi-pass membrane protein</topology>
    </subcellularLocation>
</comment>
<dbReference type="OrthoDB" id="9814202at2"/>
<evidence type="ECO:0000256" key="6">
    <source>
        <dbReference type="ARBA" id="ARBA00022801"/>
    </source>
</evidence>
<dbReference type="RefSeq" id="WP_083343517.1">
    <property type="nucleotide sequence ID" value="NZ_LT629690.1"/>
</dbReference>
<protein>
    <recommendedName>
        <fullName evidence="2">cyclic-guanylate-specific phosphodiesterase</fullName>
        <ecNumber evidence="2">3.1.4.52</ecNumber>
    </recommendedName>
</protein>
<evidence type="ECO:0000256" key="4">
    <source>
        <dbReference type="ARBA" id="ARBA00022636"/>
    </source>
</evidence>
<evidence type="ECO:0000256" key="10">
    <source>
        <dbReference type="SAM" id="Phobius"/>
    </source>
</evidence>
<organism evidence="12 13">
    <name type="scientific">Terriglobus roseus</name>
    <dbReference type="NCBI Taxonomy" id="392734"/>
    <lineage>
        <taxon>Bacteria</taxon>
        <taxon>Pseudomonadati</taxon>
        <taxon>Acidobacteriota</taxon>
        <taxon>Terriglobia</taxon>
        <taxon>Terriglobales</taxon>
        <taxon>Acidobacteriaceae</taxon>
        <taxon>Terriglobus</taxon>
    </lineage>
</organism>
<dbReference type="PANTHER" id="PTHR33121:SF79">
    <property type="entry name" value="CYCLIC DI-GMP PHOSPHODIESTERASE PDED-RELATED"/>
    <property type="match status" value="1"/>
</dbReference>
<keyword evidence="8 10" id="KW-0472">Membrane</keyword>
<evidence type="ECO:0000256" key="3">
    <source>
        <dbReference type="ARBA" id="ARBA00022475"/>
    </source>
</evidence>
<keyword evidence="3" id="KW-1003">Cell membrane</keyword>
<name>A0A1G7F4P7_9BACT</name>
<evidence type="ECO:0000313" key="12">
    <source>
        <dbReference type="EMBL" id="SDE70910.1"/>
    </source>
</evidence>
<reference evidence="12 13" key="1">
    <citation type="submission" date="2016-10" db="EMBL/GenBank/DDBJ databases">
        <authorList>
            <person name="de Groot N.N."/>
        </authorList>
    </citation>
    <scope>NUCLEOTIDE SEQUENCE [LARGE SCALE GENOMIC DNA]</scope>
    <source>
        <strain evidence="12 13">GAS232</strain>
    </source>
</reference>
<sequence length="526" mass="58416">MSRWKLITGAVLFACAAASVPPVTLYFISRARSVQAEQRHLTEYAQWTIERTQKTMQDATGALKEIDRQGFRDCSPDHIAAMRFNVMSHRTVGEMGFYQGDHLACTSWGIVDTAIPRRLANYSTTDGIGVHMHVRPKVSHGNFAVGLEYGDHNVMVDPAFMVDVLVDNEMSLALANGKGQVISTLNNPDPALLKQALAQPGSGESHDLIYSSYRTPDWIAVAIEKHSYAENDFRRERNVLLPLGFLLGGLILVAVFWALRRRLSPLAELEIAVRKREFVAHYQPIVELNTGRCVGAEALARWKRPDGSMIAPNMFIPLAEQSGLICAITDIIMERVVEDMRELLQADSGCHVSINLCARDAETGRPLPFLLSLLQTNGIDPDRIWLETTERVFIHPDMARNSLTQARTSGHTIAVDDFGTGYSSLSVLHSLPLDVLKIDKSFVDAIGSDSASGRVIPYIIEMANELHLMIVAEGVEREEQAQYLRERGVACGQGWLFGKPVDPQTFIEYFKTNAQVKKDSPQTTVV</sequence>
<dbReference type="InterPro" id="IPR035919">
    <property type="entry name" value="EAL_sf"/>
</dbReference>
<dbReference type="Pfam" id="PF00563">
    <property type="entry name" value="EAL"/>
    <property type="match status" value="1"/>
</dbReference>
<dbReference type="EMBL" id="LT629690">
    <property type="protein sequence ID" value="SDE70910.1"/>
    <property type="molecule type" value="Genomic_DNA"/>
</dbReference>
<proteinExistence type="predicted"/>
<evidence type="ECO:0000259" key="11">
    <source>
        <dbReference type="PROSITE" id="PS50883"/>
    </source>
</evidence>
<keyword evidence="13" id="KW-1185">Reference proteome</keyword>
<evidence type="ECO:0000256" key="2">
    <source>
        <dbReference type="ARBA" id="ARBA00012282"/>
    </source>
</evidence>
<comment type="catalytic activity">
    <reaction evidence="9">
        <text>3',3'-c-di-GMP + H2O = 5'-phosphoguanylyl(3'-&gt;5')guanosine + H(+)</text>
        <dbReference type="Rhea" id="RHEA:24902"/>
        <dbReference type="ChEBI" id="CHEBI:15377"/>
        <dbReference type="ChEBI" id="CHEBI:15378"/>
        <dbReference type="ChEBI" id="CHEBI:58754"/>
        <dbReference type="ChEBI" id="CHEBI:58805"/>
        <dbReference type="EC" id="3.1.4.52"/>
    </reaction>
</comment>
<dbReference type="AlphaFoldDB" id="A0A1G7F4P7"/>
<dbReference type="SMART" id="SM00052">
    <property type="entry name" value="EAL"/>
    <property type="match status" value="1"/>
</dbReference>
<dbReference type="Proteomes" id="UP000182427">
    <property type="component" value="Chromosome I"/>
</dbReference>
<evidence type="ECO:0000256" key="5">
    <source>
        <dbReference type="ARBA" id="ARBA00022692"/>
    </source>
</evidence>